<feature type="transmembrane region" description="Helical" evidence="1">
    <location>
        <begin position="33"/>
        <end position="57"/>
    </location>
</feature>
<keyword evidence="1" id="KW-0812">Transmembrane</keyword>
<gene>
    <name evidence="2" type="ORF">AN481_13260</name>
</gene>
<dbReference type="AlphaFoldDB" id="A0A1B7VV23"/>
<dbReference type="EMBL" id="LJOY01000044">
    <property type="protein sequence ID" value="OBQ24825.1"/>
    <property type="molecule type" value="Genomic_DNA"/>
</dbReference>
<evidence type="ECO:0000256" key="1">
    <source>
        <dbReference type="SAM" id="Phobius"/>
    </source>
</evidence>
<protein>
    <submittedName>
        <fullName evidence="2">Uncharacterized protein</fullName>
    </submittedName>
</protein>
<feature type="transmembrane region" description="Helical" evidence="1">
    <location>
        <begin position="64"/>
        <end position="83"/>
    </location>
</feature>
<organism evidence="2 3">
    <name type="scientific">Aphanizomenon flos-aquae LD13</name>
    <dbReference type="NCBI Taxonomy" id="1710894"/>
    <lineage>
        <taxon>Bacteria</taxon>
        <taxon>Bacillati</taxon>
        <taxon>Cyanobacteriota</taxon>
        <taxon>Cyanophyceae</taxon>
        <taxon>Nostocales</taxon>
        <taxon>Aphanizomenonaceae</taxon>
        <taxon>Aphanizomenon</taxon>
    </lineage>
</organism>
<reference evidence="2 3" key="1">
    <citation type="submission" date="2015-09" db="EMBL/GenBank/DDBJ databases">
        <title>Whole genome shotgun sequence assembly of Aphanizomenon flos-aquae UKL13.</title>
        <authorList>
            <person name="Driscoll C."/>
        </authorList>
    </citation>
    <scope>NUCLEOTIDE SEQUENCE [LARGE SCALE GENOMIC DNA]</scope>
    <source>
        <strain evidence="2">MDT13</strain>
    </source>
</reference>
<evidence type="ECO:0000313" key="3">
    <source>
        <dbReference type="Proteomes" id="UP000092382"/>
    </source>
</evidence>
<name>A0A1B7VV23_APHFL</name>
<comment type="caution">
    <text evidence="2">The sequence shown here is derived from an EMBL/GenBank/DDBJ whole genome shotgun (WGS) entry which is preliminary data.</text>
</comment>
<dbReference type="STRING" id="1803587.GCA_001593825_01445"/>
<accession>A0A1B7VV23</accession>
<dbReference type="PATRIC" id="fig|1710894.3.peg.558"/>
<keyword evidence="1" id="KW-0472">Membrane</keyword>
<keyword evidence="1" id="KW-1133">Transmembrane helix</keyword>
<evidence type="ECO:0000313" key="2">
    <source>
        <dbReference type="EMBL" id="OBQ24825.1"/>
    </source>
</evidence>
<sequence>MSFLMKIAGLGLLIFGIYLVGQNIFFTTNVYPYWWRGISADISVLALTLGVLILIFFPESMKDLGWIAIFVGIIAVFISSRAILSPTSLWEFFLSLICMTSGYKMLTTRQLPF</sequence>
<dbReference type="Proteomes" id="UP000092382">
    <property type="component" value="Unassembled WGS sequence"/>
</dbReference>
<feature type="transmembrane region" description="Helical" evidence="1">
    <location>
        <begin position="7"/>
        <end position="27"/>
    </location>
</feature>
<proteinExistence type="predicted"/>